<dbReference type="EMBL" id="JACYFS010000002">
    <property type="protein sequence ID" value="MBD8082550.1"/>
    <property type="molecule type" value="Genomic_DNA"/>
</dbReference>
<evidence type="ECO:0000313" key="2">
    <source>
        <dbReference type="Proteomes" id="UP000637299"/>
    </source>
</evidence>
<name>A0ABR8ZB66_9FLAO</name>
<keyword evidence="2" id="KW-1185">Reference proteome</keyword>
<comment type="caution">
    <text evidence="1">The sequence shown here is derived from an EMBL/GenBank/DDBJ whole genome shotgun (WGS) entry which is preliminary data.</text>
</comment>
<accession>A0ABR8ZB66</accession>
<evidence type="ECO:0000313" key="1">
    <source>
        <dbReference type="EMBL" id="MBD8082550.1"/>
    </source>
</evidence>
<protein>
    <recommendedName>
        <fullName evidence="3">SMI1/KNR4 family protein</fullName>
    </recommendedName>
</protein>
<reference evidence="1 2" key="1">
    <citation type="submission" date="2020-09" db="EMBL/GenBank/DDBJ databases">
        <title>Genome seq and assembly of Chryseobacterium sp.</title>
        <authorList>
            <person name="Chhetri G."/>
        </authorList>
    </citation>
    <scope>NUCLEOTIDE SEQUENCE [LARGE SCALE GENOMIC DNA]</scope>
    <source>
        <strain evidence="1 2">GCR10</strain>
    </source>
</reference>
<dbReference type="RefSeq" id="WP_191736559.1">
    <property type="nucleotide sequence ID" value="NZ_JACYFS010000002.1"/>
</dbReference>
<sequence>MENNNIVTINFIKESENLFHEWLLRNPDQEKIVEEAIRKSCFIKRNNSNYIFYEDPILDLIKNYNVNFFDIGMINFYSEDRIESSGNFTIVGHDGAGDPIAIDRKSNKIFSLDGDYNVVAFCSNSSEEFLQNLIKIGKANTEDWSEEDRINLAESMGDKSSEGFYLEALGVF</sequence>
<gene>
    <name evidence="1" type="ORF">IC610_08985</name>
</gene>
<proteinExistence type="predicted"/>
<evidence type="ECO:0008006" key="3">
    <source>
        <dbReference type="Google" id="ProtNLM"/>
    </source>
</evidence>
<dbReference type="Proteomes" id="UP000637299">
    <property type="component" value="Unassembled WGS sequence"/>
</dbReference>
<organism evidence="1 2">
    <name type="scientific">Chryseobacterium caseinilyticum</name>
    <dbReference type="NCBI Taxonomy" id="2771428"/>
    <lineage>
        <taxon>Bacteria</taxon>
        <taxon>Pseudomonadati</taxon>
        <taxon>Bacteroidota</taxon>
        <taxon>Flavobacteriia</taxon>
        <taxon>Flavobacteriales</taxon>
        <taxon>Weeksellaceae</taxon>
        <taxon>Chryseobacterium group</taxon>
        <taxon>Chryseobacterium</taxon>
    </lineage>
</organism>